<dbReference type="AlphaFoldDB" id="A0A0L0HPQ8"/>
<keyword evidence="8 9" id="KW-0472">Membrane</keyword>
<sequence length="389" mass="42778">MLENQTVLSQLSWLDRLLPIWIILSMALGVLLGYFVPSVRTVLNSSTIADVSLPIALGLLWMMYPVFCKVQYEKLSKIFQTTGVFRNLALSVLFNWLLAPLLMAALAWATLPDLSAYRTGVILVGVARCIAMVLIWNELAGGDREWCAVLVALNSILQVLLYGPLAYFYTVIVGKGSSIDIDMWLVTRSVLIFLGIPLLAGFLTRFVLCHLCRGLLGETWYQRKFLKWIGPTSLLGLLFTIVVMFALQGHRIIDDINGVLRVAVPLILYFCIIFALAFLACAYFRMPYPTAVTQSFTAASNNFELAIAVAVATFGIDSPEALATVIGPLIEVPVLLGLVYLSLWFRPHYPVVEEISAGKDEVEIVCVNPGPEAGGPSHLCASGVMINEN</sequence>
<dbReference type="PANTHER" id="PTHR43057">
    <property type="entry name" value="ARSENITE EFFLUX TRANSPORTER"/>
    <property type="match status" value="1"/>
</dbReference>
<dbReference type="RefSeq" id="XP_016611440.1">
    <property type="nucleotide sequence ID" value="XM_016749218.1"/>
</dbReference>
<dbReference type="VEuPathDB" id="FungiDB:SPPG_00889"/>
<evidence type="ECO:0000313" key="12">
    <source>
        <dbReference type="Proteomes" id="UP000053201"/>
    </source>
</evidence>
<accession>A0A0L0HPQ8</accession>
<evidence type="ECO:0000256" key="5">
    <source>
        <dbReference type="ARBA" id="ARBA00022692"/>
    </source>
</evidence>
<reference evidence="11 12" key="1">
    <citation type="submission" date="2009-08" db="EMBL/GenBank/DDBJ databases">
        <title>The Genome Sequence of Spizellomyces punctatus strain DAOM BR117.</title>
        <authorList>
            <consortium name="The Broad Institute Genome Sequencing Platform"/>
            <person name="Russ C."/>
            <person name="Cuomo C."/>
            <person name="Shea T."/>
            <person name="Young S.K."/>
            <person name="Zeng Q."/>
            <person name="Koehrsen M."/>
            <person name="Haas B."/>
            <person name="Borodovsky M."/>
            <person name="Guigo R."/>
            <person name="Alvarado L."/>
            <person name="Berlin A."/>
            <person name="Bochicchio J."/>
            <person name="Borenstein D."/>
            <person name="Chapman S."/>
            <person name="Chen Z."/>
            <person name="Engels R."/>
            <person name="Freedman E."/>
            <person name="Gellesch M."/>
            <person name="Goldberg J."/>
            <person name="Griggs A."/>
            <person name="Gujja S."/>
            <person name="Heiman D."/>
            <person name="Hepburn T."/>
            <person name="Howarth C."/>
            <person name="Jen D."/>
            <person name="Larson L."/>
            <person name="Lewis B."/>
            <person name="Mehta T."/>
            <person name="Park D."/>
            <person name="Pearson M."/>
            <person name="Roberts A."/>
            <person name="Saif S."/>
            <person name="Shenoy N."/>
            <person name="Sisk P."/>
            <person name="Stolte C."/>
            <person name="Sykes S."/>
            <person name="Thomson T."/>
            <person name="Walk T."/>
            <person name="White J."/>
            <person name="Yandava C."/>
            <person name="Burger G."/>
            <person name="Gray M.W."/>
            <person name="Holland P.W.H."/>
            <person name="King N."/>
            <person name="Lang F.B.F."/>
            <person name="Roger A.J."/>
            <person name="Ruiz-Trillo I."/>
            <person name="Lander E."/>
            <person name="Nusbaum C."/>
        </authorList>
    </citation>
    <scope>NUCLEOTIDE SEQUENCE [LARGE SCALE GENOMIC DNA]</scope>
    <source>
        <strain evidence="11 12">DAOM BR117</strain>
    </source>
</reference>
<evidence type="ECO:0000256" key="1">
    <source>
        <dbReference type="ARBA" id="ARBA00004651"/>
    </source>
</evidence>
<evidence type="ECO:0000313" key="11">
    <source>
        <dbReference type="EMBL" id="KND03401.1"/>
    </source>
</evidence>
<keyword evidence="6" id="KW-0059">Arsenical resistance</keyword>
<evidence type="ECO:0000256" key="6">
    <source>
        <dbReference type="ARBA" id="ARBA00022849"/>
    </source>
</evidence>
<dbReference type="PIRSF" id="PIRSF005508">
    <property type="entry name" value="Acr3"/>
    <property type="match status" value="1"/>
</dbReference>
<dbReference type="Pfam" id="PF01758">
    <property type="entry name" value="SBF"/>
    <property type="match status" value="1"/>
</dbReference>
<feature type="transmembrane region" description="Helical" evidence="10">
    <location>
        <begin position="228"/>
        <end position="247"/>
    </location>
</feature>
<evidence type="ECO:0000256" key="2">
    <source>
        <dbReference type="ARBA" id="ARBA00010110"/>
    </source>
</evidence>
<keyword evidence="3 9" id="KW-0813">Transport</keyword>
<dbReference type="OMA" id="MVLMWGY"/>
<organism evidence="11 12">
    <name type="scientific">Spizellomyces punctatus (strain DAOM BR117)</name>
    <dbReference type="NCBI Taxonomy" id="645134"/>
    <lineage>
        <taxon>Eukaryota</taxon>
        <taxon>Fungi</taxon>
        <taxon>Fungi incertae sedis</taxon>
        <taxon>Chytridiomycota</taxon>
        <taxon>Chytridiomycota incertae sedis</taxon>
        <taxon>Chytridiomycetes</taxon>
        <taxon>Spizellomycetales</taxon>
        <taxon>Spizellomycetaceae</taxon>
        <taxon>Spizellomyces</taxon>
    </lineage>
</organism>
<dbReference type="PANTHER" id="PTHR43057:SF1">
    <property type="entry name" value="ARSENICAL-RESISTANCE PROTEIN 3"/>
    <property type="match status" value="1"/>
</dbReference>
<evidence type="ECO:0000256" key="9">
    <source>
        <dbReference type="PIRNR" id="PIRNR005508"/>
    </source>
</evidence>
<proteinExistence type="inferred from homology"/>
<dbReference type="Gene3D" id="1.20.1530.20">
    <property type="match status" value="1"/>
</dbReference>
<feature type="transmembrane region" description="Helical" evidence="10">
    <location>
        <begin position="322"/>
        <end position="345"/>
    </location>
</feature>
<feature type="transmembrane region" description="Helical" evidence="10">
    <location>
        <begin position="48"/>
        <end position="67"/>
    </location>
</feature>
<keyword evidence="7 9" id="KW-1133">Transmembrane helix</keyword>
<evidence type="ECO:0000256" key="7">
    <source>
        <dbReference type="ARBA" id="ARBA00022989"/>
    </source>
</evidence>
<evidence type="ECO:0000256" key="10">
    <source>
        <dbReference type="SAM" id="Phobius"/>
    </source>
</evidence>
<dbReference type="GO" id="GO:0015297">
    <property type="term" value="F:antiporter activity"/>
    <property type="evidence" value="ECO:0007669"/>
    <property type="project" value="UniProtKB-UniRule"/>
</dbReference>
<evidence type="ECO:0000256" key="8">
    <source>
        <dbReference type="ARBA" id="ARBA00023136"/>
    </source>
</evidence>
<dbReference type="GeneID" id="27684590"/>
<feature type="transmembrane region" description="Helical" evidence="10">
    <location>
        <begin position="148"/>
        <end position="169"/>
    </location>
</feature>
<keyword evidence="4 9" id="KW-1003">Cell membrane</keyword>
<evidence type="ECO:0000256" key="4">
    <source>
        <dbReference type="ARBA" id="ARBA00022475"/>
    </source>
</evidence>
<protein>
    <submittedName>
        <fullName evidence="11">Arsenical-resistance protein</fullName>
    </submittedName>
</protein>
<gene>
    <name evidence="11" type="ORF">SPPG_00889</name>
</gene>
<feature type="transmembrane region" description="Helical" evidence="10">
    <location>
        <begin position="296"/>
        <end position="316"/>
    </location>
</feature>
<feature type="transmembrane region" description="Helical" evidence="10">
    <location>
        <begin position="88"/>
        <end position="109"/>
    </location>
</feature>
<dbReference type="GO" id="GO:0015104">
    <property type="term" value="F:antimonite transmembrane transporter activity"/>
    <property type="evidence" value="ECO:0007669"/>
    <property type="project" value="TreeGrafter"/>
</dbReference>
<dbReference type="InterPro" id="IPR002657">
    <property type="entry name" value="BilAc:Na_symport/Acr3"/>
</dbReference>
<keyword evidence="5 9" id="KW-0812">Transmembrane</keyword>
<dbReference type="GO" id="GO:0046685">
    <property type="term" value="P:response to arsenic-containing substance"/>
    <property type="evidence" value="ECO:0007669"/>
    <property type="project" value="UniProtKB-KW"/>
</dbReference>
<dbReference type="STRING" id="645134.A0A0L0HPQ8"/>
<keyword evidence="12" id="KW-1185">Reference proteome</keyword>
<feature type="transmembrane region" description="Helical" evidence="10">
    <location>
        <begin position="115"/>
        <end position="136"/>
    </location>
</feature>
<dbReference type="FunFam" id="1.20.1530.20:FF:000009">
    <property type="entry name" value="Arsenite transporter, ACR3 family"/>
    <property type="match status" value="1"/>
</dbReference>
<dbReference type="InterPro" id="IPR004706">
    <property type="entry name" value="Arsenical-R_Acr3"/>
</dbReference>
<dbReference type="InterPro" id="IPR038770">
    <property type="entry name" value="Na+/solute_symporter_sf"/>
</dbReference>
<dbReference type="EMBL" id="KQ257451">
    <property type="protein sequence ID" value="KND03401.1"/>
    <property type="molecule type" value="Genomic_DNA"/>
</dbReference>
<feature type="transmembrane region" description="Helical" evidence="10">
    <location>
        <begin position="259"/>
        <end position="284"/>
    </location>
</feature>
<dbReference type="GO" id="GO:0005886">
    <property type="term" value="C:plasma membrane"/>
    <property type="evidence" value="ECO:0007669"/>
    <property type="project" value="UniProtKB-SubCell"/>
</dbReference>
<dbReference type="GO" id="GO:0015105">
    <property type="term" value="F:arsenite transmembrane transporter activity"/>
    <property type="evidence" value="ECO:0007669"/>
    <property type="project" value="TreeGrafter"/>
</dbReference>
<dbReference type="Proteomes" id="UP000053201">
    <property type="component" value="Unassembled WGS sequence"/>
</dbReference>
<feature type="transmembrane region" description="Helical" evidence="10">
    <location>
        <begin position="17"/>
        <end position="36"/>
    </location>
</feature>
<comment type="similarity">
    <text evidence="2 9">Belongs to the arsenical resistance-3 (ACR3) (TC 2.A.59) family.</text>
</comment>
<name>A0A0L0HPQ8_SPIPD</name>
<evidence type="ECO:0000256" key="3">
    <source>
        <dbReference type="ARBA" id="ARBA00022448"/>
    </source>
</evidence>
<dbReference type="eggNOG" id="ENOG502QPKH">
    <property type="taxonomic scope" value="Eukaryota"/>
</dbReference>
<dbReference type="InParanoid" id="A0A0L0HPQ8"/>
<feature type="transmembrane region" description="Helical" evidence="10">
    <location>
        <begin position="189"/>
        <end position="208"/>
    </location>
</feature>
<comment type="subcellular location">
    <subcellularLocation>
        <location evidence="1 9">Cell membrane</location>
        <topology evidence="1 9">Multi-pass membrane protein</topology>
    </subcellularLocation>
</comment>
<dbReference type="OrthoDB" id="187348at2759"/>
<dbReference type="NCBIfam" id="TIGR00832">
    <property type="entry name" value="acr3"/>
    <property type="match status" value="1"/>
</dbReference>